<feature type="transmembrane region" description="Helical" evidence="2">
    <location>
        <begin position="169"/>
        <end position="193"/>
    </location>
</feature>
<sequence>MDTTPPLRQLQQTFGVLFDGCVPVVMGSPFFVWIPYPADHWGLKSFPSVCIIPLPPAKVLILRKTQFRKHDHCVRGLHVRIIETLAHGPMILTIRKIRLRSDLEIYLMVCTPSPPSTYPINIEHWVSLALSLACTFTGIASLSMFIGFNQYSRKSAHLRPVVSPEWFDSVSVSLLARGLLAVLIQLGCLATFLALPHKIYWTPLYFVGAKVIINGPLYMLNLRDRVHGKGINEEDSVQRSVTGPGFLSTTSTNTLSNMFKAAPYSSNVVNISRTVEFDPDATVDLAKTGYGSDHGHAARRSFEDGQKRAEAF</sequence>
<evidence type="ECO:0000256" key="2">
    <source>
        <dbReference type="SAM" id="Phobius"/>
    </source>
</evidence>
<feature type="compositionally biased region" description="Basic and acidic residues" evidence="1">
    <location>
        <begin position="293"/>
        <end position="312"/>
    </location>
</feature>
<name>A0AAD7DVZ5_MYCRO</name>
<keyword evidence="2" id="KW-0472">Membrane</keyword>
<gene>
    <name evidence="3" type="ORF">B0H17DRAFT_1129205</name>
</gene>
<feature type="region of interest" description="Disordered" evidence="1">
    <location>
        <begin position="291"/>
        <end position="312"/>
    </location>
</feature>
<keyword evidence="2" id="KW-1133">Transmembrane helix</keyword>
<dbReference type="Proteomes" id="UP001221757">
    <property type="component" value="Unassembled WGS sequence"/>
</dbReference>
<proteinExistence type="predicted"/>
<evidence type="ECO:0000313" key="3">
    <source>
        <dbReference type="EMBL" id="KAJ7699594.1"/>
    </source>
</evidence>
<dbReference type="EMBL" id="JARKIE010000022">
    <property type="protein sequence ID" value="KAJ7699594.1"/>
    <property type="molecule type" value="Genomic_DNA"/>
</dbReference>
<comment type="caution">
    <text evidence="3">The sequence shown here is derived from an EMBL/GenBank/DDBJ whole genome shotgun (WGS) entry which is preliminary data.</text>
</comment>
<protein>
    <submittedName>
        <fullName evidence="3">Uncharacterized protein</fullName>
    </submittedName>
</protein>
<organism evidence="3 4">
    <name type="scientific">Mycena rosella</name>
    <name type="common">Pink bonnet</name>
    <name type="synonym">Agaricus rosellus</name>
    <dbReference type="NCBI Taxonomy" id="1033263"/>
    <lineage>
        <taxon>Eukaryota</taxon>
        <taxon>Fungi</taxon>
        <taxon>Dikarya</taxon>
        <taxon>Basidiomycota</taxon>
        <taxon>Agaricomycotina</taxon>
        <taxon>Agaricomycetes</taxon>
        <taxon>Agaricomycetidae</taxon>
        <taxon>Agaricales</taxon>
        <taxon>Marasmiineae</taxon>
        <taxon>Mycenaceae</taxon>
        <taxon>Mycena</taxon>
    </lineage>
</organism>
<evidence type="ECO:0000313" key="4">
    <source>
        <dbReference type="Proteomes" id="UP001221757"/>
    </source>
</evidence>
<feature type="transmembrane region" description="Helical" evidence="2">
    <location>
        <begin position="16"/>
        <end position="36"/>
    </location>
</feature>
<evidence type="ECO:0000256" key="1">
    <source>
        <dbReference type="SAM" id="MobiDB-lite"/>
    </source>
</evidence>
<dbReference type="AlphaFoldDB" id="A0AAD7DVZ5"/>
<feature type="transmembrane region" description="Helical" evidence="2">
    <location>
        <begin position="199"/>
        <end position="220"/>
    </location>
</feature>
<reference evidence="3" key="1">
    <citation type="submission" date="2023-03" db="EMBL/GenBank/DDBJ databases">
        <title>Massive genome expansion in bonnet fungi (Mycena s.s.) driven by repeated elements and novel gene families across ecological guilds.</title>
        <authorList>
            <consortium name="Lawrence Berkeley National Laboratory"/>
            <person name="Harder C.B."/>
            <person name="Miyauchi S."/>
            <person name="Viragh M."/>
            <person name="Kuo A."/>
            <person name="Thoen E."/>
            <person name="Andreopoulos B."/>
            <person name="Lu D."/>
            <person name="Skrede I."/>
            <person name="Drula E."/>
            <person name="Henrissat B."/>
            <person name="Morin E."/>
            <person name="Kohler A."/>
            <person name="Barry K."/>
            <person name="LaButti K."/>
            <person name="Morin E."/>
            <person name="Salamov A."/>
            <person name="Lipzen A."/>
            <person name="Mereny Z."/>
            <person name="Hegedus B."/>
            <person name="Baldrian P."/>
            <person name="Stursova M."/>
            <person name="Weitz H."/>
            <person name="Taylor A."/>
            <person name="Grigoriev I.V."/>
            <person name="Nagy L.G."/>
            <person name="Martin F."/>
            <person name="Kauserud H."/>
        </authorList>
    </citation>
    <scope>NUCLEOTIDE SEQUENCE</scope>
    <source>
        <strain evidence="3">CBHHK067</strain>
    </source>
</reference>
<keyword evidence="2" id="KW-0812">Transmembrane</keyword>
<accession>A0AAD7DVZ5</accession>
<keyword evidence="4" id="KW-1185">Reference proteome</keyword>
<feature type="transmembrane region" description="Helical" evidence="2">
    <location>
        <begin position="125"/>
        <end position="148"/>
    </location>
</feature>